<dbReference type="Proteomes" id="UP000553776">
    <property type="component" value="Unassembled WGS sequence"/>
</dbReference>
<proteinExistence type="predicted"/>
<reference evidence="2 3" key="1">
    <citation type="submission" date="2020-08" db="EMBL/GenBank/DDBJ databases">
        <title>Cohnella phylogeny.</title>
        <authorList>
            <person name="Dunlap C."/>
        </authorList>
    </citation>
    <scope>NUCLEOTIDE SEQUENCE [LARGE SCALE GENOMIC DNA]</scope>
    <source>
        <strain evidence="2 3">DSM 25239</strain>
    </source>
</reference>
<accession>A0A841TTY7</accession>
<feature type="region of interest" description="Disordered" evidence="1">
    <location>
        <begin position="15"/>
        <end position="36"/>
    </location>
</feature>
<dbReference type="PANTHER" id="PTHR40053:SF1">
    <property type="entry name" value="SPORULATION-CONTROL PROTEIN SPO0M"/>
    <property type="match status" value="1"/>
</dbReference>
<dbReference type="EMBL" id="JACJVR010000009">
    <property type="protein sequence ID" value="MBB6690372.1"/>
    <property type="molecule type" value="Genomic_DNA"/>
</dbReference>
<dbReference type="RefSeq" id="WP_185134405.1">
    <property type="nucleotide sequence ID" value="NZ_JACJVR010000009.1"/>
</dbReference>
<dbReference type="InterPro" id="IPR009776">
    <property type="entry name" value="Spore_0_M"/>
</dbReference>
<dbReference type="PANTHER" id="PTHR40053">
    <property type="entry name" value="SPORULATION-CONTROL PROTEIN SPO0M"/>
    <property type="match status" value="1"/>
</dbReference>
<evidence type="ECO:0000313" key="2">
    <source>
        <dbReference type="EMBL" id="MBB6690372.1"/>
    </source>
</evidence>
<dbReference type="Pfam" id="PF07070">
    <property type="entry name" value="Spo0M"/>
    <property type="match status" value="1"/>
</dbReference>
<organism evidence="2 3">
    <name type="scientific">Cohnella xylanilytica</name>
    <dbReference type="NCBI Taxonomy" id="557555"/>
    <lineage>
        <taxon>Bacteria</taxon>
        <taxon>Bacillati</taxon>
        <taxon>Bacillota</taxon>
        <taxon>Bacilli</taxon>
        <taxon>Bacillales</taxon>
        <taxon>Paenibacillaceae</taxon>
        <taxon>Cohnella</taxon>
    </lineage>
</organism>
<evidence type="ECO:0000256" key="1">
    <source>
        <dbReference type="SAM" id="MobiDB-lite"/>
    </source>
</evidence>
<keyword evidence="3" id="KW-1185">Reference proteome</keyword>
<name>A0A841TTY7_9BACL</name>
<evidence type="ECO:0000313" key="3">
    <source>
        <dbReference type="Proteomes" id="UP000553776"/>
    </source>
</evidence>
<sequence length="166" mass="18672">MSAAEPPVIIAFRSGSSAASANGPLPPDVEQELSRSDRDEVRVLPHPIVQCFLDAVKLLGLRLEEVEIMRVPHLRPEFPYVQEFEFKPRLPSALEEIEFYYTADGSGQVDFYLEIDRHSRGRGSLFSRAFEEDERHIALTLTEDDIGDPEALADELAGWIGPYLES</sequence>
<dbReference type="AlphaFoldDB" id="A0A841TTY7"/>
<gene>
    <name evidence="2" type="ORF">H7B90_03060</name>
</gene>
<comment type="caution">
    <text evidence="2">The sequence shown here is derived from an EMBL/GenBank/DDBJ whole genome shotgun (WGS) entry which is preliminary data.</text>
</comment>
<protein>
    <submittedName>
        <fullName evidence="2">Sporulation protein</fullName>
    </submittedName>
</protein>